<evidence type="ECO:0000256" key="6">
    <source>
        <dbReference type="HAMAP-Rule" id="MF_00484"/>
    </source>
</evidence>
<evidence type="ECO:0000256" key="5">
    <source>
        <dbReference type="ARBA" id="ARBA00023056"/>
    </source>
</evidence>
<dbReference type="Pfam" id="PF13692">
    <property type="entry name" value="Glyco_trans_1_4"/>
    <property type="match status" value="1"/>
</dbReference>
<dbReference type="CDD" id="cd03791">
    <property type="entry name" value="GT5_Glycogen_synthase_DULL1-like"/>
    <property type="match status" value="1"/>
</dbReference>
<dbReference type="EMBL" id="CP097635">
    <property type="protein sequence ID" value="URI08026.1"/>
    <property type="molecule type" value="Genomic_DNA"/>
</dbReference>
<accession>A0ABY4S3K3</accession>
<comment type="catalytic activity">
    <reaction evidence="1 6">
        <text>[(1-&gt;4)-alpha-D-glucosyl](n) + ADP-alpha-D-glucose = [(1-&gt;4)-alpha-D-glucosyl](n+1) + ADP + H(+)</text>
        <dbReference type="Rhea" id="RHEA:18189"/>
        <dbReference type="Rhea" id="RHEA-COMP:9584"/>
        <dbReference type="Rhea" id="RHEA-COMP:9587"/>
        <dbReference type="ChEBI" id="CHEBI:15378"/>
        <dbReference type="ChEBI" id="CHEBI:15444"/>
        <dbReference type="ChEBI" id="CHEBI:57498"/>
        <dbReference type="ChEBI" id="CHEBI:456216"/>
        <dbReference type="EC" id="2.4.1.21"/>
    </reaction>
</comment>
<feature type="binding site" evidence="6">
    <location>
        <position position="30"/>
    </location>
    <ligand>
        <name>ADP-alpha-D-glucose</name>
        <dbReference type="ChEBI" id="CHEBI:57498"/>
    </ligand>
</feature>
<dbReference type="Pfam" id="PF08323">
    <property type="entry name" value="Glyco_transf_5"/>
    <property type="match status" value="1"/>
</dbReference>
<evidence type="ECO:0000256" key="2">
    <source>
        <dbReference type="ARBA" id="ARBA00010281"/>
    </source>
</evidence>
<dbReference type="Gene3D" id="3.40.50.2000">
    <property type="entry name" value="Glycogen Phosphorylase B"/>
    <property type="match status" value="2"/>
</dbReference>
<dbReference type="HAMAP" id="MF_00484">
    <property type="entry name" value="Glycogen_synth"/>
    <property type="match status" value="1"/>
</dbReference>
<protein>
    <recommendedName>
        <fullName evidence="6">Glycogen synthase</fullName>
        <ecNumber evidence="6">2.4.1.21</ecNumber>
    </recommendedName>
    <alternativeName>
        <fullName evidence="6">Starch [bacterial glycogen] synthase</fullName>
    </alternativeName>
</protein>
<organism evidence="8 9">
    <name type="scientific">Aquincola tertiaricarbonis</name>
    <dbReference type="NCBI Taxonomy" id="391953"/>
    <lineage>
        <taxon>Bacteria</taxon>
        <taxon>Pseudomonadati</taxon>
        <taxon>Pseudomonadota</taxon>
        <taxon>Betaproteobacteria</taxon>
        <taxon>Burkholderiales</taxon>
        <taxon>Sphaerotilaceae</taxon>
        <taxon>Aquincola</taxon>
    </lineage>
</organism>
<dbReference type="NCBIfam" id="NF001899">
    <property type="entry name" value="PRK00654.1-2"/>
    <property type="match status" value="1"/>
</dbReference>
<evidence type="ECO:0000256" key="4">
    <source>
        <dbReference type="ARBA" id="ARBA00022679"/>
    </source>
</evidence>
<dbReference type="PANTHER" id="PTHR45825:SF11">
    <property type="entry name" value="ALPHA AMYLASE DOMAIN-CONTAINING PROTEIN"/>
    <property type="match status" value="1"/>
</dbReference>
<dbReference type="NCBIfam" id="TIGR02095">
    <property type="entry name" value="glgA"/>
    <property type="match status" value="1"/>
</dbReference>
<keyword evidence="9" id="KW-1185">Reference proteome</keyword>
<evidence type="ECO:0000313" key="8">
    <source>
        <dbReference type="EMBL" id="URI08026.1"/>
    </source>
</evidence>
<dbReference type="EC" id="2.4.1.21" evidence="6"/>
<sequence>MSPALAGAAPGQPVPLKVLHVAAEVFPLVKTGGLADVVAALPPALIAAGADVRLLVPGLPQMAQAIEQPRRVLDLGAQFGAGRVSLMLGRMPDTGVPVYFIDAPYLYRRGGGPYQDTRGQEWGDNLQRFALLGWVAAHLSAGELDPDWAPDVMHAHDWHAGMSCAYVAGHPPTQAASVYTVHNLAYQGLFPTADFPWLGLSSRFMSPAGLEFHGQVSFMKAGLKFADRVTTVSPGYAREIATLEHGFGLDGVIRGRGADVHGIINGIDESLWNPLTDPGIAQRFDAETVSSGKAACKRALQQEFGLDTKAAGPLCGVVSRLTSQKGLDLVLAALPALLQRGGQLVLQGNGDPSLEAAFRMAQQAHAGHVGVKLVYDEDLAHRVMAGADLVLVPSRFEPCGLTQMYAQRYGALPVVRRVGGLADTVVDATPETLAADQATGFMFDAASGHALEGAIHRACDVLVEPVTWQQMRRRAMACSFSWEGPAQQYLSLYREAIAARAAQPRGVPEG</sequence>
<keyword evidence="3 6" id="KW-0328">Glycosyltransferase</keyword>
<proteinExistence type="inferred from homology"/>
<dbReference type="InterPro" id="IPR013534">
    <property type="entry name" value="Starch_synth_cat_dom"/>
</dbReference>
<dbReference type="Proteomes" id="UP001056201">
    <property type="component" value="Chromosome 1"/>
</dbReference>
<evidence type="ECO:0000256" key="3">
    <source>
        <dbReference type="ARBA" id="ARBA00022676"/>
    </source>
</evidence>
<evidence type="ECO:0000313" key="9">
    <source>
        <dbReference type="Proteomes" id="UP001056201"/>
    </source>
</evidence>
<keyword evidence="5 6" id="KW-0320">Glycogen biosynthesis</keyword>
<comment type="function">
    <text evidence="6">Synthesizes alpha-1,4-glucan chains using ADP-glucose.</text>
</comment>
<evidence type="ECO:0000256" key="1">
    <source>
        <dbReference type="ARBA" id="ARBA00001478"/>
    </source>
</evidence>
<dbReference type="RefSeq" id="WP_250196248.1">
    <property type="nucleotide sequence ID" value="NZ_CP097635.1"/>
</dbReference>
<gene>
    <name evidence="6 8" type="primary">glgA</name>
    <name evidence="8" type="ORF">MW290_05440</name>
</gene>
<keyword evidence="4 6" id="KW-0808">Transferase</keyword>
<comment type="pathway">
    <text evidence="6">Glycan biosynthesis; glycogen biosynthesis.</text>
</comment>
<reference evidence="8" key="1">
    <citation type="submission" date="2022-05" db="EMBL/GenBank/DDBJ databases">
        <title>An RpoN-dependent PEP-CTERM gene is involved in floc formation of an Aquincola tertiaricarbonis strain.</title>
        <authorList>
            <person name="Qiu D."/>
            <person name="Xia M."/>
        </authorList>
    </citation>
    <scope>NUCLEOTIDE SEQUENCE</scope>
    <source>
        <strain evidence="8">RN12</strain>
    </source>
</reference>
<dbReference type="InterPro" id="IPR011835">
    <property type="entry name" value="GS/SS"/>
</dbReference>
<dbReference type="PANTHER" id="PTHR45825">
    <property type="entry name" value="GRANULE-BOUND STARCH SYNTHASE 1, CHLOROPLASTIC/AMYLOPLASTIC"/>
    <property type="match status" value="1"/>
</dbReference>
<feature type="domain" description="Starch synthase catalytic" evidence="7">
    <location>
        <begin position="17"/>
        <end position="254"/>
    </location>
</feature>
<name>A0ABY4S3K3_AQUTE</name>
<evidence type="ECO:0000259" key="7">
    <source>
        <dbReference type="Pfam" id="PF08323"/>
    </source>
</evidence>
<dbReference type="SUPFAM" id="SSF53756">
    <property type="entry name" value="UDP-Glycosyltransferase/glycogen phosphorylase"/>
    <property type="match status" value="1"/>
</dbReference>
<comment type="similarity">
    <text evidence="2 6">Belongs to the glycosyltransferase 1 family. Bacterial/plant glycogen synthase subfamily.</text>
</comment>
<dbReference type="GO" id="GO:0009011">
    <property type="term" value="F:alpha-1,4-glucan glucosyltransferase (ADP-glucose donor) activity"/>
    <property type="evidence" value="ECO:0007669"/>
    <property type="project" value="UniProtKB-EC"/>
</dbReference>